<keyword evidence="5 7" id="KW-1133">Transmembrane helix</keyword>
<dbReference type="Pfam" id="PF00924">
    <property type="entry name" value="MS_channel_2nd"/>
    <property type="match status" value="1"/>
</dbReference>
<dbReference type="Gene3D" id="1.10.287.1260">
    <property type="match status" value="1"/>
</dbReference>
<protein>
    <submittedName>
        <fullName evidence="10">Small conductance mechanosensitive channel</fullName>
    </submittedName>
</protein>
<dbReference type="Proteomes" id="UP000198221">
    <property type="component" value="Chromosome I"/>
</dbReference>
<evidence type="ECO:0000256" key="1">
    <source>
        <dbReference type="ARBA" id="ARBA00004651"/>
    </source>
</evidence>
<dbReference type="InterPro" id="IPR023408">
    <property type="entry name" value="MscS_beta-dom_sf"/>
</dbReference>
<dbReference type="SUPFAM" id="SSF50182">
    <property type="entry name" value="Sm-like ribonucleoproteins"/>
    <property type="match status" value="1"/>
</dbReference>
<dbReference type="PANTHER" id="PTHR30460">
    <property type="entry name" value="MODERATE CONDUCTANCE MECHANOSENSITIVE CHANNEL YBIO"/>
    <property type="match status" value="1"/>
</dbReference>
<organism evidence="10 11">
    <name type="scientific">Micromonospora inositola</name>
    <dbReference type="NCBI Taxonomy" id="47865"/>
    <lineage>
        <taxon>Bacteria</taxon>
        <taxon>Bacillati</taxon>
        <taxon>Actinomycetota</taxon>
        <taxon>Actinomycetes</taxon>
        <taxon>Micromonosporales</taxon>
        <taxon>Micromonosporaceae</taxon>
        <taxon>Micromonospora</taxon>
    </lineage>
</organism>
<dbReference type="FunFam" id="1.10.287.1260:FF:000005">
    <property type="entry name" value="Mechanosensitive ion channel family protein"/>
    <property type="match status" value="1"/>
</dbReference>
<reference evidence="11" key="1">
    <citation type="submission" date="2016-06" db="EMBL/GenBank/DDBJ databases">
        <authorList>
            <person name="Varghese N."/>
            <person name="Submissions Spin"/>
        </authorList>
    </citation>
    <scope>NUCLEOTIDE SEQUENCE [LARGE SCALE GENOMIC DNA]</scope>
    <source>
        <strain evidence="11">DSM 43819</strain>
    </source>
</reference>
<gene>
    <name evidence="10" type="ORF">GA0070613_3115</name>
</gene>
<keyword evidence="11" id="KW-1185">Reference proteome</keyword>
<dbReference type="InterPro" id="IPR045276">
    <property type="entry name" value="YbiO_bact"/>
</dbReference>
<name>A0A1C5IND2_9ACTN</name>
<evidence type="ECO:0000313" key="11">
    <source>
        <dbReference type="Proteomes" id="UP000198221"/>
    </source>
</evidence>
<keyword evidence="3" id="KW-1003">Cell membrane</keyword>
<dbReference type="Gene3D" id="3.30.70.100">
    <property type="match status" value="1"/>
</dbReference>
<dbReference type="AlphaFoldDB" id="A0A1C5IND2"/>
<comment type="similarity">
    <text evidence="2">Belongs to the MscS (TC 1.A.23) family.</text>
</comment>
<dbReference type="FunFam" id="2.30.30.60:FF:000001">
    <property type="entry name" value="MscS Mechanosensitive ion channel"/>
    <property type="match status" value="1"/>
</dbReference>
<evidence type="ECO:0000256" key="6">
    <source>
        <dbReference type="ARBA" id="ARBA00023136"/>
    </source>
</evidence>
<comment type="subcellular location">
    <subcellularLocation>
        <location evidence="1">Cell membrane</location>
        <topology evidence="1">Multi-pass membrane protein</topology>
    </subcellularLocation>
</comment>
<feature type="transmembrane region" description="Helical" evidence="7">
    <location>
        <begin position="176"/>
        <end position="198"/>
    </location>
</feature>
<dbReference type="GO" id="GO:0008381">
    <property type="term" value="F:mechanosensitive monoatomic ion channel activity"/>
    <property type="evidence" value="ECO:0007669"/>
    <property type="project" value="InterPro"/>
</dbReference>
<dbReference type="SUPFAM" id="SSF82861">
    <property type="entry name" value="Mechanosensitive channel protein MscS (YggB), transmembrane region"/>
    <property type="match status" value="1"/>
</dbReference>
<evidence type="ECO:0000256" key="7">
    <source>
        <dbReference type="SAM" id="Phobius"/>
    </source>
</evidence>
<evidence type="ECO:0000256" key="5">
    <source>
        <dbReference type="ARBA" id="ARBA00022989"/>
    </source>
</evidence>
<feature type="domain" description="Mechanosensitive ion channel transmembrane helices 2/3" evidence="9">
    <location>
        <begin position="156"/>
        <end position="195"/>
    </location>
</feature>
<dbReference type="Gene3D" id="2.30.30.60">
    <property type="match status" value="1"/>
</dbReference>
<feature type="transmembrane region" description="Helical" evidence="7">
    <location>
        <begin position="74"/>
        <end position="99"/>
    </location>
</feature>
<sequence>MTGSAQVDRRRGGRRVGSRRTGALRYEDRVSAASLMLLALPAVDPSPTPSADCRMDPWCKNVYELTRSAWFAEGSYWIVLKPLRVILILLLAIVARWALHRTINRLVRTTTEGAMPTMLRPLRERIPSATLEPEQFVPERRRQRAEAIGSVLRSLVTAFIFGIALLMVLKEFSFDLAPLLASAGIAGVALGFGAQSLVKDLIAGLFMLIEDQYGVGDTVDLGEATGMVEAVGLRVTTVRDGRGVLWYIRNGEIVRVGNKSQGWALVVVDLPIGFAGTEEATAVLRTAAASMAIDPELASQLVEEPEVLGVEQMTVDGAVIRTVVKTTADGQFAVGRELRRRLAEALENSGITARIAAARLYPGLSTPAPGRGETGRGGAT</sequence>
<evidence type="ECO:0000256" key="3">
    <source>
        <dbReference type="ARBA" id="ARBA00022475"/>
    </source>
</evidence>
<dbReference type="Pfam" id="PF21088">
    <property type="entry name" value="MS_channel_1st"/>
    <property type="match status" value="1"/>
</dbReference>
<evidence type="ECO:0000259" key="9">
    <source>
        <dbReference type="Pfam" id="PF21088"/>
    </source>
</evidence>
<proteinExistence type="inferred from homology"/>
<keyword evidence="6 7" id="KW-0472">Membrane</keyword>
<dbReference type="InterPro" id="IPR006685">
    <property type="entry name" value="MscS_channel_2nd"/>
</dbReference>
<feature type="transmembrane region" description="Helical" evidence="7">
    <location>
        <begin position="150"/>
        <end position="170"/>
    </location>
</feature>
<dbReference type="PANTHER" id="PTHR30460:SF0">
    <property type="entry name" value="MODERATE CONDUCTANCE MECHANOSENSITIVE CHANNEL YBIO"/>
    <property type="match status" value="1"/>
</dbReference>
<dbReference type="InterPro" id="IPR010920">
    <property type="entry name" value="LSM_dom_sf"/>
</dbReference>
<dbReference type="InterPro" id="IPR011014">
    <property type="entry name" value="MscS_channel_TM-2"/>
</dbReference>
<accession>A0A1C5IND2</accession>
<dbReference type="GO" id="GO:0005886">
    <property type="term" value="C:plasma membrane"/>
    <property type="evidence" value="ECO:0007669"/>
    <property type="project" value="UniProtKB-SubCell"/>
</dbReference>
<evidence type="ECO:0000259" key="8">
    <source>
        <dbReference type="Pfam" id="PF00924"/>
    </source>
</evidence>
<keyword evidence="4 7" id="KW-0812">Transmembrane</keyword>
<dbReference type="InterPro" id="IPR049142">
    <property type="entry name" value="MS_channel_1st"/>
</dbReference>
<evidence type="ECO:0000313" key="10">
    <source>
        <dbReference type="EMBL" id="SCG59539.1"/>
    </source>
</evidence>
<feature type="domain" description="Mechanosensitive ion channel MscS" evidence="8">
    <location>
        <begin position="197"/>
        <end position="258"/>
    </location>
</feature>
<evidence type="ECO:0000256" key="2">
    <source>
        <dbReference type="ARBA" id="ARBA00008017"/>
    </source>
</evidence>
<dbReference type="EMBL" id="LT607754">
    <property type="protein sequence ID" value="SCG59539.1"/>
    <property type="molecule type" value="Genomic_DNA"/>
</dbReference>
<evidence type="ECO:0000256" key="4">
    <source>
        <dbReference type="ARBA" id="ARBA00022692"/>
    </source>
</evidence>